<dbReference type="STRING" id="1076937.SAMN04488120_10939"/>
<feature type="domain" description="DUF305" evidence="1">
    <location>
        <begin position="41"/>
        <end position="207"/>
    </location>
</feature>
<dbReference type="OrthoDB" id="8603558at2"/>
<reference evidence="2 3" key="1">
    <citation type="submission" date="2016-10" db="EMBL/GenBank/DDBJ databases">
        <authorList>
            <person name="de Groot N.N."/>
        </authorList>
    </citation>
    <scope>NUCLEOTIDE SEQUENCE [LARGE SCALE GENOMIC DNA]</scope>
    <source>
        <strain evidence="2 3">DSM 23609</strain>
    </source>
</reference>
<protein>
    <submittedName>
        <fullName evidence="2">Uncharacterized conserved protein, DUF305 family</fullName>
    </submittedName>
</protein>
<name>A0A1I2JV55_9GAMM</name>
<dbReference type="AlphaFoldDB" id="A0A1I2JV55"/>
<evidence type="ECO:0000313" key="3">
    <source>
        <dbReference type="Proteomes" id="UP000199771"/>
    </source>
</evidence>
<accession>A0A1I2JV55</accession>
<dbReference type="Gene3D" id="1.20.1260.10">
    <property type="match status" value="1"/>
</dbReference>
<evidence type="ECO:0000313" key="2">
    <source>
        <dbReference type="EMBL" id="SFF56706.1"/>
    </source>
</evidence>
<proteinExistence type="predicted"/>
<sequence>MKPAHIVVGAIVGGALLAAAALVLRSWLPPSAGMPQPSAIDIGFAQSMALHHQQAIGMAQMLLDGRPTSLARLAQSIAYTQLLELGQMRGWLELWQQPLLPDKPGMDWMLLADAPLDPALTQYLLDCRNAPAGMVGLATEAELAELRRLEGQARDALFLRLMRAHHEGGLPMAMFAAQHARVPAVRALANRVVIEQSHELRLIASMLAALEAPRAD</sequence>
<dbReference type="Proteomes" id="UP000199771">
    <property type="component" value="Unassembled WGS sequence"/>
</dbReference>
<dbReference type="PANTHER" id="PTHR36933:SF1">
    <property type="entry name" value="SLL0788 PROTEIN"/>
    <property type="match status" value="1"/>
</dbReference>
<organism evidence="2 3">
    <name type="scientific">Fontimonas thermophila</name>
    <dbReference type="NCBI Taxonomy" id="1076937"/>
    <lineage>
        <taxon>Bacteria</taxon>
        <taxon>Pseudomonadati</taxon>
        <taxon>Pseudomonadota</taxon>
        <taxon>Gammaproteobacteria</taxon>
        <taxon>Nevskiales</taxon>
        <taxon>Nevskiaceae</taxon>
        <taxon>Fontimonas</taxon>
    </lineage>
</organism>
<evidence type="ECO:0000259" key="1">
    <source>
        <dbReference type="Pfam" id="PF03713"/>
    </source>
</evidence>
<dbReference type="InterPro" id="IPR005183">
    <property type="entry name" value="DUF305_CopM-like"/>
</dbReference>
<dbReference type="RefSeq" id="WP_091534318.1">
    <property type="nucleotide sequence ID" value="NZ_FOOC01000009.1"/>
</dbReference>
<dbReference type="PANTHER" id="PTHR36933">
    <property type="entry name" value="SLL0788 PROTEIN"/>
    <property type="match status" value="1"/>
</dbReference>
<dbReference type="InterPro" id="IPR012347">
    <property type="entry name" value="Ferritin-like"/>
</dbReference>
<gene>
    <name evidence="2" type="ORF">SAMN04488120_10939</name>
</gene>
<dbReference type="EMBL" id="FOOC01000009">
    <property type="protein sequence ID" value="SFF56706.1"/>
    <property type="molecule type" value="Genomic_DNA"/>
</dbReference>
<dbReference type="Pfam" id="PF03713">
    <property type="entry name" value="DUF305"/>
    <property type="match status" value="1"/>
</dbReference>
<keyword evidence="3" id="KW-1185">Reference proteome</keyword>